<dbReference type="AlphaFoldDB" id="A0A4R9LK16"/>
<reference evidence="7" key="1">
    <citation type="journal article" date="2019" name="PLoS Negl. Trop. Dis.">
        <title>Revisiting the worldwide diversity of Leptospira species in the environment.</title>
        <authorList>
            <person name="Vincent A.T."/>
            <person name="Schiettekatte O."/>
            <person name="Bourhy P."/>
            <person name="Veyrier F.J."/>
            <person name="Picardeau M."/>
        </authorList>
    </citation>
    <scope>NUCLEOTIDE SEQUENCE [LARGE SCALE GENOMIC DNA]</scope>
    <source>
        <strain evidence="7">201400974</strain>
    </source>
</reference>
<comment type="caution">
    <text evidence="7">The sequence shown here is derived from an EMBL/GenBank/DDBJ whole genome shotgun (WGS) entry which is preliminary data.</text>
</comment>
<dbReference type="GO" id="GO:0016020">
    <property type="term" value="C:membrane"/>
    <property type="evidence" value="ECO:0007669"/>
    <property type="project" value="UniProtKB-SubCell"/>
</dbReference>
<evidence type="ECO:0000313" key="7">
    <source>
        <dbReference type="EMBL" id="TGN07236.1"/>
    </source>
</evidence>
<proteinExistence type="inferred from homology"/>
<gene>
    <name evidence="7" type="ORF">EHS11_18750</name>
</gene>
<dbReference type="Pfam" id="PF03180">
    <property type="entry name" value="Lipoprotein_9"/>
    <property type="match status" value="1"/>
</dbReference>
<keyword evidence="5" id="KW-0564">Palmitate</keyword>
<dbReference type="EMBL" id="RQHV01000062">
    <property type="protein sequence ID" value="TGN07236.1"/>
    <property type="molecule type" value="Genomic_DNA"/>
</dbReference>
<keyword evidence="4" id="KW-0472">Membrane</keyword>
<comment type="similarity">
    <text evidence="2">Belongs to the NlpA lipoprotein family.</text>
</comment>
<keyword evidence="6" id="KW-0449">Lipoprotein</keyword>
<dbReference type="Proteomes" id="UP000298264">
    <property type="component" value="Unassembled WGS sequence"/>
</dbReference>
<keyword evidence="3" id="KW-0732">Signal</keyword>
<protein>
    <submittedName>
        <fullName evidence="7">Uncharacterized protein</fullName>
    </submittedName>
</protein>
<dbReference type="Gene3D" id="3.40.190.10">
    <property type="entry name" value="Periplasmic binding protein-like II"/>
    <property type="match status" value="1"/>
</dbReference>
<organism evidence="7 8">
    <name type="scientific">Leptospira ilyithenensis</name>
    <dbReference type="NCBI Taxonomy" id="2484901"/>
    <lineage>
        <taxon>Bacteria</taxon>
        <taxon>Pseudomonadati</taxon>
        <taxon>Spirochaetota</taxon>
        <taxon>Spirochaetia</taxon>
        <taxon>Leptospirales</taxon>
        <taxon>Leptospiraceae</taxon>
        <taxon>Leptospira</taxon>
    </lineage>
</organism>
<keyword evidence="8" id="KW-1185">Reference proteome</keyword>
<dbReference type="InterPro" id="IPR004872">
    <property type="entry name" value="Lipoprotein_NlpA"/>
</dbReference>
<dbReference type="OrthoDB" id="9812878at2"/>
<name>A0A4R9LK16_9LEPT</name>
<evidence type="ECO:0000256" key="4">
    <source>
        <dbReference type="ARBA" id="ARBA00023136"/>
    </source>
</evidence>
<evidence type="ECO:0000256" key="2">
    <source>
        <dbReference type="ARBA" id="ARBA00008973"/>
    </source>
</evidence>
<accession>A0A4R9LK16</accession>
<evidence type="ECO:0000256" key="5">
    <source>
        <dbReference type="ARBA" id="ARBA00023139"/>
    </source>
</evidence>
<evidence type="ECO:0000256" key="6">
    <source>
        <dbReference type="ARBA" id="ARBA00023288"/>
    </source>
</evidence>
<evidence type="ECO:0000256" key="3">
    <source>
        <dbReference type="ARBA" id="ARBA00022729"/>
    </source>
</evidence>
<sequence length="81" mass="9575">MISKLFPLAIIFNRIWPWQVETLTPIYFNISHTLAEEHKNIIVIREEDKNSQSTKDIEEAVRSKEFAEVIKSDFQGRELQN</sequence>
<comment type="subcellular location">
    <subcellularLocation>
        <location evidence="1">Membrane</location>
        <topology evidence="1">Lipid-anchor</topology>
    </subcellularLocation>
</comment>
<evidence type="ECO:0000313" key="8">
    <source>
        <dbReference type="Proteomes" id="UP000298264"/>
    </source>
</evidence>
<evidence type="ECO:0000256" key="1">
    <source>
        <dbReference type="ARBA" id="ARBA00004635"/>
    </source>
</evidence>